<keyword evidence="3" id="KW-0547">Nucleotide-binding</keyword>
<keyword evidence="5" id="KW-0347">Helicase</keyword>
<name>A0AAW1R5A8_9CHLO</name>
<comment type="caution">
    <text evidence="10">The sequence shown here is derived from an EMBL/GenBank/DDBJ whole genome shotgun (WGS) entry which is preliminary data.</text>
</comment>
<dbReference type="InterPro" id="IPR001650">
    <property type="entry name" value="Helicase_C-like"/>
</dbReference>
<dbReference type="PROSITE" id="PS51192">
    <property type="entry name" value="HELICASE_ATP_BIND_1"/>
    <property type="match status" value="1"/>
</dbReference>
<evidence type="ECO:0000256" key="1">
    <source>
        <dbReference type="ARBA" id="ARBA00008792"/>
    </source>
</evidence>
<dbReference type="InterPro" id="IPR011709">
    <property type="entry name" value="DEAD-box_helicase_OB_fold"/>
</dbReference>
<comment type="similarity">
    <text evidence="1">Belongs to the DEAD box helicase family. DEAH subfamily.</text>
</comment>
<gene>
    <name evidence="10" type="ORF">WJX72_001006</name>
</gene>
<keyword evidence="11" id="KW-1185">Reference proteome</keyword>
<dbReference type="SMART" id="SM00847">
    <property type="entry name" value="HA2"/>
    <property type="match status" value="1"/>
</dbReference>
<dbReference type="GO" id="GO:0005524">
    <property type="term" value="F:ATP binding"/>
    <property type="evidence" value="ECO:0007669"/>
    <property type="project" value="UniProtKB-KW"/>
</dbReference>
<evidence type="ECO:0000313" key="11">
    <source>
        <dbReference type="Proteomes" id="UP001489004"/>
    </source>
</evidence>
<evidence type="ECO:0000313" key="10">
    <source>
        <dbReference type="EMBL" id="KAK9828606.1"/>
    </source>
</evidence>
<dbReference type="Gene3D" id="1.20.120.1080">
    <property type="match status" value="1"/>
</dbReference>
<dbReference type="FunFam" id="3.40.50.300:FF:000145">
    <property type="entry name" value="probable ATP-dependent RNA helicase DHX40"/>
    <property type="match status" value="1"/>
</dbReference>
<organism evidence="10 11">
    <name type="scientific">[Myrmecia] bisecta</name>
    <dbReference type="NCBI Taxonomy" id="41462"/>
    <lineage>
        <taxon>Eukaryota</taxon>
        <taxon>Viridiplantae</taxon>
        <taxon>Chlorophyta</taxon>
        <taxon>core chlorophytes</taxon>
        <taxon>Trebouxiophyceae</taxon>
        <taxon>Trebouxiales</taxon>
        <taxon>Trebouxiaceae</taxon>
        <taxon>Myrmecia</taxon>
    </lineage>
</organism>
<dbReference type="SMART" id="SM00490">
    <property type="entry name" value="HELICc"/>
    <property type="match status" value="1"/>
</dbReference>
<evidence type="ECO:0000256" key="5">
    <source>
        <dbReference type="ARBA" id="ARBA00022806"/>
    </source>
</evidence>
<dbReference type="Proteomes" id="UP001489004">
    <property type="component" value="Unassembled WGS sequence"/>
</dbReference>
<dbReference type="PANTHER" id="PTHR18934:SF136">
    <property type="entry name" value="ATP-DEPENDENT RNA HELICASE DHX35-RELATED"/>
    <property type="match status" value="1"/>
</dbReference>
<accession>A0AAW1R5A8</accession>
<dbReference type="InterPro" id="IPR002464">
    <property type="entry name" value="DNA/RNA_helicase_DEAH_CS"/>
</dbReference>
<dbReference type="InterPro" id="IPR007502">
    <property type="entry name" value="Helicase-assoc_dom"/>
</dbReference>
<dbReference type="EC" id="3.6.4.13" evidence="2"/>
<dbReference type="Pfam" id="PF07717">
    <property type="entry name" value="OB_NTP_bind"/>
    <property type="match status" value="1"/>
</dbReference>
<dbReference type="SUPFAM" id="SSF52540">
    <property type="entry name" value="P-loop containing nucleoside triphosphate hydrolases"/>
    <property type="match status" value="1"/>
</dbReference>
<evidence type="ECO:0000256" key="6">
    <source>
        <dbReference type="ARBA" id="ARBA00022840"/>
    </source>
</evidence>
<proteinExistence type="inferred from homology"/>
<dbReference type="Pfam" id="PF00270">
    <property type="entry name" value="DEAD"/>
    <property type="match status" value="1"/>
</dbReference>
<evidence type="ECO:0000256" key="4">
    <source>
        <dbReference type="ARBA" id="ARBA00022801"/>
    </source>
</evidence>
<dbReference type="Pfam" id="PF21010">
    <property type="entry name" value="HA2_C"/>
    <property type="match status" value="1"/>
</dbReference>
<protein>
    <recommendedName>
        <fullName evidence="2">RNA helicase</fullName>
        <ecNumber evidence="2">3.6.4.13</ecNumber>
    </recommendedName>
</protein>
<feature type="domain" description="Helicase C-terminal" evidence="9">
    <location>
        <begin position="260"/>
        <end position="439"/>
    </location>
</feature>
<dbReference type="PROSITE" id="PS51194">
    <property type="entry name" value="HELICASE_CTER"/>
    <property type="match status" value="1"/>
</dbReference>
<dbReference type="CDD" id="cd18791">
    <property type="entry name" value="SF2_C_RHA"/>
    <property type="match status" value="1"/>
</dbReference>
<dbReference type="GO" id="GO:0016787">
    <property type="term" value="F:hydrolase activity"/>
    <property type="evidence" value="ECO:0007669"/>
    <property type="project" value="UniProtKB-KW"/>
</dbReference>
<evidence type="ECO:0000256" key="3">
    <source>
        <dbReference type="ARBA" id="ARBA00022741"/>
    </source>
</evidence>
<dbReference type="PROSITE" id="PS00690">
    <property type="entry name" value="DEAH_ATP_HELICASE"/>
    <property type="match status" value="1"/>
</dbReference>
<evidence type="ECO:0000259" key="8">
    <source>
        <dbReference type="PROSITE" id="PS51192"/>
    </source>
</evidence>
<sequence length="736" mass="80657">MATFLRPGERKPSAFGVSFDSDRDGEAALPMPAVPNQGLQHQRQKLPVSKHRTEILYLVEHHQTTIIVGETGSGKTTQVPQYLVEAGWAQGGRMVACTQPRRVAAMTVATRVAEEMGTHLGQQVGYSIRFEDVCTPGVTHIKYCTDGVLLRDMLADPLLSAYSVIMVDEAHERSLATDVLLGLLKKVQRRRPDLRVIIASATLEAEKLASFFDASTVRGRKAGPVPGTVSKASALLSVEGRTHPVQVHYLEQPTSDYVQTAVQAAVNLHEEDMPGDILIFLTGQEECDRCTNLLEEEARRLRRRQGALRLMPMPLYAGLPAAQQLQVFQPPPRGYRKVVAATNIAETSVTLEGVVYVIDSCFSKQKVYNPLTGLESLLVAPISRANAQQRAGRAGRVRPGHCLRLCTEETYERELRAATVPEMQRSELAGTVLQLKALGIDNIMAFDWLAAPPSETMVRALELLHALGALDGDARLTKPVGQQMAELPLDPRLGKCLLQAAASGCSAEVVTIVAMLSVQSIWAGAHGEKKALNAAKMRFAVGEGDLISYLNVWKAWEDSGRSRKWSHTNFINHRTMLRAADIRNQLCSHLRRVSLPLASCDGDVTTVQKALAAGLFTNAAQLSDTIYESLDPAYTGTNMYRLVRGAAGQQVKLRIHLGSVLWSCKPQWVLFYQVQQNSSGWYEMQDLVAVQPEWLTECAAWEAAIAAAEAAARCEAQPVTGLGLRLEPRLCAVQHL</sequence>
<evidence type="ECO:0000256" key="2">
    <source>
        <dbReference type="ARBA" id="ARBA00012552"/>
    </source>
</evidence>
<dbReference type="InterPro" id="IPR014001">
    <property type="entry name" value="Helicase_ATP-bd"/>
</dbReference>
<dbReference type="AlphaFoldDB" id="A0AAW1R5A8"/>
<evidence type="ECO:0000256" key="7">
    <source>
        <dbReference type="ARBA" id="ARBA00047984"/>
    </source>
</evidence>
<dbReference type="InterPro" id="IPR048333">
    <property type="entry name" value="HA2_WH"/>
</dbReference>
<comment type="catalytic activity">
    <reaction evidence="7">
        <text>ATP + H2O = ADP + phosphate + H(+)</text>
        <dbReference type="Rhea" id="RHEA:13065"/>
        <dbReference type="ChEBI" id="CHEBI:15377"/>
        <dbReference type="ChEBI" id="CHEBI:15378"/>
        <dbReference type="ChEBI" id="CHEBI:30616"/>
        <dbReference type="ChEBI" id="CHEBI:43474"/>
        <dbReference type="ChEBI" id="CHEBI:456216"/>
        <dbReference type="EC" id="3.6.4.13"/>
    </reaction>
</comment>
<dbReference type="SMART" id="SM00487">
    <property type="entry name" value="DEXDc"/>
    <property type="match status" value="1"/>
</dbReference>
<dbReference type="PANTHER" id="PTHR18934">
    <property type="entry name" value="ATP-DEPENDENT RNA HELICASE"/>
    <property type="match status" value="1"/>
</dbReference>
<keyword evidence="4" id="KW-0378">Hydrolase</keyword>
<dbReference type="FunFam" id="3.40.50.300:FF:000578">
    <property type="entry name" value="probable ATP-dependent RNA helicase DHX35"/>
    <property type="match status" value="1"/>
</dbReference>
<dbReference type="InterPro" id="IPR011545">
    <property type="entry name" value="DEAD/DEAH_box_helicase_dom"/>
</dbReference>
<keyword evidence="6" id="KW-0067">ATP-binding</keyword>
<evidence type="ECO:0000259" key="9">
    <source>
        <dbReference type="PROSITE" id="PS51194"/>
    </source>
</evidence>
<dbReference type="InterPro" id="IPR027417">
    <property type="entry name" value="P-loop_NTPase"/>
</dbReference>
<dbReference type="Pfam" id="PF04408">
    <property type="entry name" value="WHD_HA2"/>
    <property type="match status" value="1"/>
</dbReference>
<dbReference type="GO" id="GO:0003723">
    <property type="term" value="F:RNA binding"/>
    <property type="evidence" value="ECO:0007669"/>
    <property type="project" value="TreeGrafter"/>
</dbReference>
<dbReference type="EMBL" id="JALJOR010000001">
    <property type="protein sequence ID" value="KAK9828606.1"/>
    <property type="molecule type" value="Genomic_DNA"/>
</dbReference>
<reference evidence="10 11" key="1">
    <citation type="journal article" date="2024" name="Nat. Commun.">
        <title>Phylogenomics reveals the evolutionary origins of lichenization in chlorophyte algae.</title>
        <authorList>
            <person name="Puginier C."/>
            <person name="Libourel C."/>
            <person name="Otte J."/>
            <person name="Skaloud P."/>
            <person name="Haon M."/>
            <person name="Grisel S."/>
            <person name="Petersen M."/>
            <person name="Berrin J.G."/>
            <person name="Delaux P.M."/>
            <person name="Dal Grande F."/>
            <person name="Keller J."/>
        </authorList>
    </citation>
    <scope>NUCLEOTIDE SEQUENCE [LARGE SCALE GENOMIC DNA]</scope>
    <source>
        <strain evidence="10 11">SAG 2043</strain>
    </source>
</reference>
<dbReference type="Pfam" id="PF00271">
    <property type="entry name" value="Helicase_C"/>
    <property type="match status" value="1"/>
</dbReference>
<dbReference type="Gene3D" id="3.40.50.300">
    <property type="entry name" value="P-loop containing nucleotide triphosphate hydrolases"/>
    <property type="match status" value="2"/>
</dbReference>
<dbReference type="GO" id="GO:0003724">
    <property type="term" value="F:RNA helicase activity"/>
    <property type="evidence" value="ECO:0007669"/>
    <property type="project" value="UniProtKB-EC"/>
</dbReference>
<feature type="domain" description="Helicase ATP-binding" evidence="8">
    <location>
        <begin position="56"/>
        <end position="221"/>
    </location>
</feature>